<dbReference type="PANTHER" id="PTHR11831">
    <property type="entry name" value="30S 40S RIBOSOMAL PROTEIN"/>
    <property type="match status" value="1"/>
</dbReference>
<evidence type="ECO:0000256" key="4">
    <source>
        <dbReference type="ARBA" id="ARBA00022980"/>
    </source>
</evidence>
<keyword evidence="5" id="KW-0687">Ribonucleoprotein</keyword>
<evidence type="ECO:0000256" key="1">
    <source>
        <dbReference type="ARBA" id="ARBA00007465"/>
    </source>
</evidence>
<name>A0A650ARC9_SCHDU</name>
<keyword evidence="3 6" id="KW-0694">RNA-binding</keyword>
<keyword evidence="4 8" id="KW-0689">Ribosomal protein</keyword>
<comment type="similarity">
    <text evidence="1">Belongs to the universal ribosomal protein uS4 family.</text>
</comment>
<evidence type="ECO:0000256" key="5">
    <source>
        <dbReference type="ARBA" id="ARBA00023274"/>
    </source>
</evidence>
<dbReference type="CDD" id="cd00165">
    <property type="entry name" value="S4"/>
    <property type="match status" value="1"/>
</dbReference>
<dbReference type="Gene3D" id="1.10.1050.10">
    <property type="entry name" value="Ribosomal Protein S4 Delta 41, Chain A, domain 1"/>
    <property type="match status" value="1"/>
</dbReference>
<dbReference type="GO" id="GO:0042274">
    <property type="term" value="P:ribosomal small subunit biogenesis"/>
    <property type="evidence" value="ECO:0007669"/>
    <property type="project" value="TreeGrafter"/>
</dbReference>
<dbReference type="InterPro" id="IPR018079">
    <property type="entry name" value="Ribosomal_uS4_CS"/>
</dbReference>
<gene>
    <name evidence="8" type="primary">rps4</name>
</gene>
<dbReference type="PROSITE" id="PS00632">
    <property type="entry name" value="RIBOSOMAL_S4"/>
    <property type="match status" value="1"/>
</dbReference>
<accession>A0A650ARC9</accession>
<protein>
    <submittedName>
        <fullName evidence="8">Ribosomal protein S4</fullName>
    </submittedName>
</protein>
<dbReference type="InterPro" id="IPR002942">
    <property type="entry name" value="S4_RNA-bd"/>
</dbReference>
<evidence type="ECO:0000256" key="2">
    <source>
        <dbReference type="ARBA" id="ARBA00022730"/>
    </source>
</evidence>
<geneLocation type="mitochondrion" evidence="8"/>
<dbReference type="GO" id="GO:0019843">
    <property type="term" value="F:rRNA binding"/>
    <property type="evidence" value="ECO:0007669"/>
    <property type="project" value="UniProtKB-KW"/>
</dbReference>
<dbReference type="Gene3D" id="3.10.290.10">
    <property type="entry name" value="RNA-binding S4 domain"/>
    <property type="match status" value="1"/>
</dbReference>
<sequence>MRLLRFQPLGATSWDERKLKKKHDSLFSYKSYLYEKKKCLKIYGNLKYQAVSDYCQEARASSGKVENNLLFLLEKRLDVALYKVRFCETIAKARQMIKHGKILVNNQVIQIPSYELRLGDIIKAKIGRNFCRTRTVKKIRPKKTNRNFLFLQRKGFLFQSFKRRLRRRHRLKKKKHKTFKNLNFEINNSIGVAISLFPPQKLFLPTKINPNFVDRSLR</sequence>
<dbReference type="SMART" id="SM00363">
    <property type="entry name" value="S4"/>
    <property type="match status" value="1"/>
</dbReference>
<dbReference type="RefSeq" id="YP_009720859.1">
    <property type="nucleotide sequence ID" value="NC_045363.1"/>
</dbReference>
<evidence type="ECO:0000259" key="7">
    <source>
        <dbReference type="SMART" id="SM00363"/>
    </source>
</evidence>
<proteinExistence type="inferred from homology"/>
<dbReference type="SUPFAM" id="SSF55174">
    <property type="entry name" value="Alpha-L RNA-binding motif"/>
    <property type="match status" value="1"/>
</dbReference>
<evidence type="ECO:0000256" key="6">
    <source>
        <dbReference type="PROSITE-ProRule" id="PRU00182"/>
    </source>
</evidence>
<dbReference type="InterPro" id="IPR036986">
    <property type="entry name" value="S4_RNA-bd_sf"/>
</dbReference>
<dbReference type="EMBL" id="MN642088">
    <property type="protein sequence ID" value="QGP70683.1"/>
    <property type="molecule type" value="Genomic_DNA"/>
</dbReference>
<feature type="domain" description="RNA-binding S4" evidence="7">
    <location>
        <begin position="75"/>
        <end position="147"/>
    </location>
</feature>
<reference evidence="8" key="1">
    <citation type="submission" date="2019-11" db="EMBL/GenBank/DDBJ databases">
        <title>Complete mitogenomes of the chlorophyte green algae Scherffelia dubia and Tetraselmis sp. CCMP 881 (Chlorodendrophyceae).</title>
        <authorList>
            <person name="Turmel M."/>
            <person name="Otis C."/>
            <person name="de Cambiaire J.-C."/>
            <person name="Lemieux C."/>
        </authorList>
    </citation>
    <scope>NUCLEOTIDE SEQUENCE</scope>
</reference>
<dbReference type="PANTHER" id="PTHR11831:SF4">
    <property type="entry name" value="SMALL RIBOSOMAL SUBUNIT PROTEIN US4M"/>
    <property type="match status" value="1"/>
</dbReference>
<keyword evidence="2 6" id="KW-0699">rRNA-binding</keyword>
<dbReference type="PROSITE" id="PS50889">
    <property type="entry name" value="S4"/>
    <property type="match status" value="1"/>
</dbReference>
<keyword evidence="8" id="KW-0496">Mitochondrion</keyword>
<dbReference type="GeneID" id="42909368"/>
<organism evidence="8">
    <name type="scientific">Scherffelia dubia</name>
    <name type="common">Green alga</name>
    <name type="synonym">Chlamydomonas dubia</name>
    <dbReference type="NCBI Taxonomy" id="3190"/>
    <lineage>
        <taxon>Eukaryota</taxon>
        <taxon>Viridiplantae</taxon>
        <taxon>Chlorophyta</taxon>
        <taxon>core chlorophytes</taxon>
        <taxon>Chlorodendrophyceae</taxon>
        <taxon>Chlorodendrales</taxon>
        <taxon>Chlorodendraceae</taxon>
        <taxon>Scherffelia</taxon>
    </lineage>
</organism>
<dbReference type="AlphaFoldDB" id="A0A650ARC9"/>
<evidence type="ECO:0000313" key="8">
    <source>
        <dbReference type="EMBL" id="QGP70683.1"/>
    </source>
</evidence>
<dbReference type="Pfam" id="PF01479">
    <property type="entry name" value="S4"/>
    <property type="match status" value="1"/>
</dbReference>
<dbReference type="GO" id="GO:0015935">
    <property type="term" value="C:small ribosomal subunit"/>
    <property type="evidence" value="ECO:0007669"/>
    <property type="project" value="TreeGrafter"/>
</dbReference>
<dbReference type="InterPro" id="IPR022801">
    <property type="entry name" value="Ribosomal_uS4"/>
</dbReference>
<dbReference type="GO" id="GO:0003735">
    <property type="term" value="F:structural constituent of ribosome"/>
    <property type="evidence" value="ECO:0007669"/>
    <property type="project" value="TreeGrafter"/>
</dbReference>
<evidence type="ECO:0000256" key="3">
    <source>
        <dbReference type="ARBA" id="ARBA00022884"/>
    </source>
</evidence>